<evidence type="ECO:0000259" key="7">
    <source>
        <dbReference type="PROSITE" id="PS51898"/>
    </source>
</evidence>
<dbReference type="InterPro" id="IPR011010">
    <property type="entry name" value="DNA_brk_join_enz"/>
</dbReference>
<dbReference type="Pfam" id="PF00589">
    <property type="entry name" value="Phage_integrase"/>
    <property type="match status" value="1"/>
</dbReference>
<dbReference type="Pfam" id="PF13356">
    <property type="entry name" value="Arm-DNA-bind_3"/>
    <property type="match status" value="1"/>
</dbReference>
<dbReference type="AlphaFoldDB" id="A0A7G9QUL9"/>
<dbReference type="KEGG" id="tbv:H9L17_02435"/>
<dbReference type="PANTHER" id="PTHR30629:SF2">
    <property type="entry name" value="PROPHAGE INTEGRASE INTS-RELATED"/>
    <property type="match status" value="1"/>
</dbReference>
<keyword evidence="10" id="KW-1185">Reference proteome</keyword>
<name>A0A7G9QUL9_9GAMM</name>
<evidence type="ECO:0000313" key="10">
    <source>
        <dbReference type="Proteomes" id="UP000515977"/>
    </source>
</evidence>
<evidence type="ECO:0000256" key="6">
    <source>
        <dbReference type="SAM" id="MobiDB-lite"/>
    </source>
</evidence>
<dbReference type="CDD" id="cd00801">
    <property type="entry name" value="INT_P4_C"/>
    <property type="match status" value="1"/>
</dbReference>
<keyword evidence="3 5" id="KW-0238">DNA-binding</keyword>
<evidence type="ECO:0000259" key="8">
    <source>
        <dbReference type="PROSITE" id="PS51900"/>
    </source>
</evidence>
<keyword evidence="2" id="KW-0229">DNA integration</keyword>
<dbReference type="InterPro" id="IPR013762">
    <property type="entry name" value="Integrase-like_cat_sf"/>
</dbReference>
<dbReference type="PROSITE" id="PS51898">
    <property type="entry name" value="TYR_RECOMBINASE"/>
    <property type="match status" value="1"/>
</dbReference>
<comment type="similarity">
    <text evidence="1">Belongs to the 'phage' integrase family.</text>
</comment>
<gene>
    <name evidence="9" type="ORF">H9L17_02435</name>
</gene>
<feature type="compositionally biased region" description="Basic and acidic residues" evidence="6">
    <location>
        <begin position="82"/>
        <end position="93"/>
    </location>
</feature>
<evidence type="ECO:0000256" key="1">
    <source>
        <dbReference type="ARBA" id="ARBA00008857"/>
    </source>
</evidence>
<evidence type="ECO:0000256" key="3">
    <source>
        <dbReference type="ARBA" id="ARBA00023125"/>
    </source>
</evidence>
<feature type="domain" description="Core-binding (CB)" evidence="8">
    <location>
        <begin position="98"/>
        <end position="179"/>
    </location>
</feature>
<dbReference type="GO" id="GO:0003677">
    <property type="term" value="F:DNA binding"/>
    <property type="evidence" value="ECO:0007669"/>
    <property type="project" value="UniProtKB-UniRule"/>
</dbReference>
<evidence type="ECO:0000256" key="4">
    <source>
        <dbReference type="ARBA" id="ARBA00023172"/>
    </source>
</evidence>
<feature type="region of interest" description="Disordered" evidence="6">
    <location>
        <begin position="73"/>
        <end position="94"/>
    </location>
</feature>
<reference evidence="9 10" key="1">
    <citation type="submission" date="2020-08" db="EMBL/GenBank/DDBJ databases">
        <title>Genome sequence of Thermomonas brevis KACC 16975T.</title>
        <authorList>
            <person name="Hyun D.-W."/>
            <person name="Bae J.-W."/>
        </authorList>
    </citation>
    <scope>NUCLEOTIDE SEQUENCE [LARGE SCALE GENOMIC DNA]</scope>
    <source>
        <strain evidence="9 10">KACC 16975</strain>
    </source>
</reference>
<evidence type="ECO:0000313" key="9">
    <source>
        <dbReference type="EMBL" id="QNN47044.1"/>
    </source>
</evidence>
<dbReference type="Proteomes" id="UP000515977">
    <property type="component" value="Chromosome"/>
</dbReference>
<accession>A0A7G9QUL9</accession>
<evidence type="ECO:0000256" key="5">
    <source>
        <dbReference type="PROSITE-ProRule" id="PRU01248"/>
    </source>
</evidence>
<keyword evidence="4" id="KW-0233">DNA recombination</keyword>
<proteinExistence type="inferred from homology"/>
<dbReference type="InterPro" id="IPR044068">
    <property type="entry name" value="CB"/>
</dbReference>
<dbReference type="PANTHER" id="PTHR30629">
    <property type="entry name" value="PROPHAGE INTEGRASE"/>
    <property type="match status" value="1"/>
</dbReference>
<dbReference type="PROSITE" id="PS51900">
    <property type="entry name" value="CB"/>
    <property type="match status" value="1"/>
</dbReference>
<organism evidence="9 10">
    <name type="scientific">Thermomonas brevis</name>
    <dbReference type="NCBI Taxonomy" id="215691"/>
    <lineage>
        <taxon>Bacteria</taxon>
        <taxon>Pseudomonadati</taxon>
        <taxon>Pseudomonadota</taxon>
        <taxon>Gammaproteobacteria</taxon>
        <taxon>Lysobacterales</taxon>
        <taxon>Lysobacteraceae</taxon>
        <taxon>Thermomonas</taxon>
    </lineage>
</organism>
<dbReference type="InterPro" id="IPR025166">
    <property type="entry name" value="Integrase_DNA_bind_dom"/>
</dbReference>
<dbReference type="SUPFAM" id="SSF56349">
    <property type="entry name" value="DNA breaking-rejoining enzymes"/>
    <property type="match status" value="1"/>
</dbReference>
<protein>
    <submittedName>
        <fullName evidence="9">Integrase arm-type DNA-binding domain-containing protein</fullName>
    </submittedName>
</protein>
<feature type="domain" description="Tyr recombinase" evidence="7">
    <location>
        <begin position="203"/>
        <end position="379"/>
    </location>
</feature>
<dbReference type="Gene3D" id="3.30.160.390">
    <property type="entry name" value="Integrase, DNA-binding domain"/>
    <property type="match status" value="1"/>
</dbReference>
<dbReference type="Pfam" id="PF22022">
    <property type="entry name" value="Phage_int_M"/>
    <property type="match status" value="1"/>
</dbReference>
<dbReference type="RefSeq" id="WP_187570792.1">
    <property type="nucleotide sequence ID" value="NZ_CP060711.1"/>
</dbReference>
<dbReference type="InterPro" id="IPR002104">
    <property type="entry name" value="Integrase_catalytic"/>
</dbReference>
<dbReference type="InterPro" id="IPR053876">
    <property type="entry name" value="Phage_int_M"/>
</dbReference>
<dbReference type="EMBL" id="CP060711">
    <property type="protein sequence ID" value="QNN47044.1"/>
    <property type="molecule type" value="Genomic_DNA"/>
</dbReference>
<evidence type="ECO:0000256" key="2">
    <source>
        <dbReference type="ARBA" id="ARBA00022908"/>
    </source>
</evidence>
<dbReference type="GO" id="GO:0015074">
    <property type="term" value="P:DNA integration"/>
    <property type="evidence" value="ECO:0007669"/>
    <property type="project" value="UniProtKB-KW"/>
</dbReference>
<dbReference type="InterPro" id="IPR010998">
    <property type="entry name" value="Integrase_recombinase_N"/>
</dbReference>
<sequence length="402" mass="44819">MALTDTTIRKAKPGAKPVKLVDGNGLFLLLQPAGGRWWRFRYRFGGKEKMLSLGTYPAVGLQDARDRRDEARRLVASGTDPSAKRQTDKDASHKAAANTFEAVSREWYAKQKKSWTDSYSSKVIRRLEADIFPWLGARPIGGITAADLLKHLERIEERGAIETAHRALQTCGAVFRYAIRTGRAENDPSGALKGALTPWRPMPFAAATTPAAAADLLRKIDTSTSRIVTRSALRLAPLLFARPGEIVRMRWEELDLDAGQWRYFVTKTQRTHIAALSAQAVAILRDLQAVTGRKEYVFPGAREPRHHMSGNAILVAARRAGVEKDESTIHGFRHMASTLLNEMGRWNPDAIEAALTHKMPGVRGIYNQAQYLDERKRMMQAWADYLDVLRAGANVVPIKRSA</sequence>
<dbReference type="InterPro" id="IPR050808">
    <property type="entry name" value="Phage_Integrase"/>
</dbReference>
<dbReference type="InterPro" id="IPR038488">
    <property type="entry name" value="Integrase_DNA-bd_sf"/>
</dbReference>
<dbReference type="Gene3D" id="1.10.443.10">
    <property type="entry name" value="Intergrase catalytic core"/>
    <property type="match status" value="1"/>
</dbReference>
<dbReference type="GO" id="GO:0006310">
    <property type="term" value="P:DNA recombination"/>
    <property type="evidence" value="ECO:0007669"/>
    <property type="project" value="UniProtKB-KW"/>
</dbReference>
<dbReference type="Gene3D" id="1.10.150.130">
    <property type="match status" value="1"/>
</dbReference>